<comment type="subcellular location">
    <subcellularLocation>
        <location evidence="1">Cell inner membrane</location>
        <topology evidence="1">Multi-pass membrane protein</topology>
    </subcellularLocation>
    <subcellularLocation>
        <location evidence="9">Cell membrane</location>
        <topology evidence="9">Multi-pass membrane protein</topology>
    </subcellularLocation>
</comment>
<name>A0A9W6H7X3_9MICO</name>
<keyword evidence="9" id="KW-0489">Methyltransferase</keyword>
<feature type="transmembrane region" description="Helical" evidence="10">
    <location>
        <begin position="169"/>
        <end position="187"/>
    </location>
</feature>
<comment type="function">
    <text evidence="9">Plays an essential role in type IV pili and type II pseudopili formation by proteolytically removing the leader sequence from substrate proteins and subsequently monomethylating the alpha-amino group of the newly exposed N-terminal phenylalanine.</text>
</comment>
<keyword evidence="4" id="KW-0997">Cell inner membrane</keyword>
<keyword evidence="7 10" id="KW-0472">Membrane</keyword>
<evidence type="ECO:0000256" key="5">
    <source>
        <dbReference type="ARBA" id="ARBA00022692"/>
    </source>
</evidence>
<evidence type="ECO:0000256" key="7">
    <source>
        <dbReference type="ARBA" id="ARBA00023136"/>
    </source>
</evidence>
<keyword evidence="5 9" id="KW-0812">Transmembrane</keyword>
<dbReference type="PRINTS" id="PR00864">
    <property type="entry name" value="PREPILNPTASE"/>
</dbReference>
<feature type="transmembrane region" description="Helical" evidence="10">
    <location>
        <begin position="55"/>
        <end position="77"/>
    </location>
</feature>
<comment type="similarity">
    <text evidence="2 8">Belongs to the peptidase A24 family.</text>
</comment>
<keyword evidence="9" id="KW-0645">Protease</keyword>
<comment type="catalytic activity">
    <reaction evidence="9">
        <text>Typically cleaves a -Gly-|-Phe- bond to release an N-terminal, basic peptide of 5-8 residues from type IV prepilin, and then N-methylates the new N-terminal amino group, the methyl donor being S-adenosyl-L-methionine.</text>
        <dbReference type="EC" id="3.4.23.43"/>
    </reaction>
</comment>
<dbReference type="GO" id="GO:0008168">
    <property type="term" value="F:methyltransferase activity"/>
    <property type="evidence" value="ECO:0007669"/>
    <property type="project" value="UniProtKB-KW"/>
</dbReference>
<sequence length="254" mass="26479">MVAYRVPAGLSVVAPPSACPDCGSEIRPFDNIPVLSWLVLRGRCRDCHGPISARYPIVEAITGVFFVLVALRFLPLLGTQPGVAALIGELVEFVAFLYLAAISVALAAIDLDTRTLPNRIVLPAYLVGGGFIIASAVLTGDLGGPIGAGIGLAALFILYFTLAMVRPGGMGFGDVKLAGVIGMYLGYLGWGPLAIGAFSAFVLGGVFGIALLALRRARRGSGIPFGPWMLAGAWIGIFFGQALWNDYLALIGLA</sequence>
<feature type="transmembrane region" description="Helical" evidence="10">
    <location>
        <begin position="120"/>
        <end position="138"/>
    </location>
</feature>
<dbReference type="EC" id="2.1.1.-" evidence="9"/>
<keyword evidence="14" id="KW-1185">Reference proteome</keyword>
<evidence type="ECO:0000256" key="6">
    <source>
        <dbReference type="ARBA" id="ARBA00022989"/>
    </source>
</evidence>
<dbReference type="InterPro" id="IPR000045">
    <property type="entry name" value="Prepilin_IV_endopep_pep"/>
</dbReference>
<dbReference type="InterPro" id="IPR014032">
    <property type="entry name" value="Peptidase_A24A_bac"/>
</dbReference>
<feature type="domain" description="Prepilin peptidase A24 N-terminal" evidence="12">
    <location>
        <begin position="2"/>
        <end position="73"/>
    </location>
</feature>
<dbReference type="Proteomes" id="UP001142372">
    <property type="component" value="Unassembled WGS sequence"/>
</dbReference>
<reference evidence="13" key="2">
    <citation type="submission" date="2023-01" db="EMBL/GenBank/DDBJ databases">
        <authorList>
            <person name="Sun Q."/>
            <person name="Evtushenko L."/>
        </authorList>
    </citation>
    <scope>NUCLEOTIDE SEQUENCE</scope>
    <source>
        <strain evidence="13">VKM Ac-1401</strain>
    </source>
</reference>
<evidence type="ECO:0000259" key="11">
    <source>
        <dbReference type="Pfam" id="PF01478"/>
    </source>
</evidence>
<dbReference type="EC" id="3.4.23.43" evidence="9"/>
<organism evidence="13 14">
    <name type="scientific">Leifsonia poae</name>
    <dbReference type="NCBI Taxonomy" id="110933"/>
    <lineage>
        <taxon>Bacteria</taxon>
        <taxon>Bacillati</taxon>
        <taxon>Actinomycetota</taxon>
        <taxon>Actinomycetes</taxon>
        <taxon>Micrococcales</taxon>
        <taxon>Microbacteriaceae</taxon>
        <taxon>Leifsonia</taxon>
    </lineage>
</organism>
<evidence type="ECO:0000256" key="9">
    <source>
        <dbReference type="RuleBase" id="RU003794"/>
    </source>
</evidence>
<dbReference type="AlphaFoldDB" id="A0A9W6H7X3"/>
<feature type="domain" description="Prepilin type IV endopeptidase peptidase" evidence="11">
    <location>
        <begin position="98"/>
        <end position="209"/>
    </location>
</feature>
<accession>A0A9W6H7X3</accession>
<dbReference type="GO" id="GO:0005886">
    <property type="term" value="C:plasma membrane"/>
    <property type="evidence" value="ECO:0007669"/>
    <property type="project" value="UniProtKB-SubCell"/>
</dbReference>
<keyword evidence="3" id="KW-1003">Cell membrane</keyword>
<dbReference type="Gene3D" id="1.20.120.1220">
    <property type="match status" value="1"/>
</dbReference>
<dbReference type="Pfam" id="PF01478">
    <property type="entry name" value="Peptidase_A24"/>
    <property type="match status" value="1"/>
</dbReference>
<keyword evidence="9" id="KW-0808">Transferase</keyword>
<evidence type="ECO:0000313" key="13">
    <source>
        <dbReference type="EMBL" id="GLJ75069.1"/>
    </source>
</evidence>
<evidence type="ECO:0000256" key="4">
    <source>
        <dbReference type="ARBA" id="ARBA00022519"/>
    </source>
</evidence>
<dbReference type="EMBL" id="BSEN01000001">
    <property type="protein sequence ID" value="GLJ75069.1"/>
    <property type="molecule type" value="Genomic_DNA"/>
</dbReference>
<evidence type="ECO:0000256" key="3">
    <source>
        <dbReference type="ARBA" id="ARBA00022475"/>
    </source>
</evidence>
<protein>
    <recommendedName>
        <fullName evidence="9">Prepilin leader peptidase/N-methyltransferase</fullName>
        <ecNumber evidence="9">2.1.1.-</ecNumber>
        <ecNumber evidence="9">3.4.23.43</ecNumber>
    </recommendedName>
</protein>
<dbReference type="InterPro" id="IPR010627">
    <property type="entry name" value="Prepilin_pept_A24_N"/>
</dbReference>
<dbReference type="GO" id="GO:0004190">
    <property type="term" value="F:aspartic-type endopeptidase activity"/>
    <property type="evidence" value="ECO:0007669"/>
    <property type="project" value="UniProtKB-EC"/>
</dbReference>
<keyword evidence="9" id="KW-0378">Hydrolase</keyword>
<proteinExistence type="inferred from homology"/>
<comment type="caution">
    <text evidence="13">The sequence shown here is derived from an EMBL/GenBank/DDBJ whole genome shotgun (WGS) entry which is preliminary data.</text>
</comment>
<evidence type="ECO:0000256" key="8">
    <source>
        <dbReference type="RuleBase" id="RU003793"/>
    </source>
</evidence>
<keyword evidence="9" id="KW-0511">Multifunctional enzyme</keyword>
<gene>
    <name evidence="13" type="primary">pilD</name>
    <name evidence="13" type="ORF">GCM10017584_06420</name>
</gene>
<evidence type="ECO:0000313" key="14">
    <source>
        <dbReference type="Proteomes" id="UP001142372"/>
    </source>
</evidence>
<evidence type="ECO:0000259" key="12">
    <source>
        <dbReference type="Pfam" id="PF06750"/>
    </source>
</evidence>
<dbReference type="PANTHER" id="PTHR30487:SF0">
    <property type="entry name" value="PREPILIN LEADER PEPTIDASE_N-METHYLTRANSFERASE-RELATED"/>
    <property type="match status" value="1"/>
</dbReference>
<dbReference type="GO" id="GO:0032259">
    <property type="term" value="P:methylation"/>
    <property type="evidence" value="ECO:0007669"/>
    <property type="project" value="UniProtKB-KW"/>
</dbReference>
<evidence type="ECO:0000256" key="10">
    <source>
        <dbReference type="SAM" id="Phobius"/>
    </source>
</evidence>
<feature type="transmembrane region" description="Helical" evidence="10">
    <location>
        <begin position="83"/>
        <end position="108"/>
    </location>
</feature>
<feature type="transmembrane region" description="Helical" evidence="10">
    <location>
        <begin position="144"/>
        <end position="162"/>
    </location>
</feature>
<feature type="transmembrane region" description="Helical" evidence="10">
    <location>
        <begin position="193"/>
        <end position="213"/>
    </location>
</feature>
<evidence type="ECO:0000256" key="2">
    <source>
        <dbReference type="ARBA" id="ARBA00005801"/>
    </source>
</evidence>
<dbReference type="InterPro" id="IPR050882">
    <property type="entry name" value="Prepilin_peptidase/N-MTase"/>
</dbReference>
<dbReference type="PANTHER" id="PTHR30487">
    <property type="entry name" value="TYPE 4 PREPILIN-LIKE PROTEINS LEADER PEPTIDE-PROCESSING ENZYME"/>
    <property type="match status" value="1"/>
</dbReference>
<reference evidence="13" key="1">
    <citation type="journal article" date="2014" name="Int. J. Syst. Evol. Microbiol.">
        <title>Complete genome sequence of Corynebacterium casei LMG S-19264T (=DSM 44701T), isolated from a smear-ripened cheese.</title>
        <authorList>
            <consortium name="US DOE Joint Genome Institute (JGI-PGF)"/>
            <person name="Walter F."/>
            <person name="Albersmeier A."/>
            <person name="Kalinowski J."/>
            <person name="Ruckert C."/>
        </authorList>
    </citation>
    <scope>NUCLEOTIDE SEQUENCE</scope>
    <source>
        <strain evidence="13">VKM Ac-1401</strain>
    </source>
</reference>
<keyword evidence="6 10" id="KW-1133">Transmembrane helix</keyword>
<dbReference type="Pfam" id="PF06750">
    <property type="entry name" value="A24_N_bact"/>
    <property type="match status" value="1"/>
</dbReference>
<feature type="transmembrane region" description="Helical" evidence="10">
    <location>
        <begin position="225"/>
        <end position="244"/>
    </location>
</feature>
<dbReference type="GO" id="GO:0006465">
    <property type="term" value="P:signal peptide processing"/>
    <property type="evidence" value="ECO:0007669"/>
    <property type="project" value="TreeGrafter"/>
</dbReference>
<evidence type="ECO:0000256" key="1">
    <source>
        <dbReference type="ARBA" id="ARBA00004429"/>
    </source>
</evidence>